<evidence type="ECO:0000313" key="2">
    <source>
        <dbReference type="Proteomes" id="UP001479436"/>
    </source>
</evidence>
<proteinExistence type="predicted"/>
<evidence type="ECO:0000313" key="1">
    <source>
        <dbReference type="EMBL" id="KAK9761142.1"/>
    </source>
</evidence>
<sequence length="339" mass="37792">MTDSSVYSKTKGGEEHILQLPDGRQLAYAHNGPSDSRTVILFFSGVMSVGTAHDVPQPCRELGVHWIAPTLAGNGNTSSRDNRVPYHVTLAKDMFALLSHLYPTGAYDQLCVAGGSYGTVHAQMIYGAPYELFPPGRKIVGCVLLAGFSPFKYHKNHAKSLSWSNWFAVGPPTQFIPFRLLQRTFISTIGSKIKTEDGAKKFLRQTIFHMMDEDEKKVFTQWLERKQTTEDEFISQMARGAVTYCKNWDGFLEVSDVIHSDWGFEPARLDDEHSSKPMLVVSSAQDKIGGATNSWLVANYKGAKAKTIPGGHISSLYYMDDIFQEIIADFKSKGYEQAE</sequence>
<accession>A0ABR2WI09</accession>
<dbReference type="Gene3D" id="3.40.50.1820">
    <property type="entry name" value="alpha/beta hydrolase"/>
    <property type="match status" value="1"/>
</dbReference>
<gene>
    <name evidence="1" type="ORF">K7432_014166</name>
</gene>
<evidence type="ECO:0008006" key="3">
    <source>
        <dbReference type="Google" id="ProtNLM"/>
    </source>
</evidence>
<comment type="caution">
    <text evidence="1">The sequence shown here is derived from an EMBL/GenBank/DDBJ whole genome shotgun (WGS) entry which is preliminary data.</text>
</comment>
<organism evidence="1 2">
    <name type="scientific">Basidiobolus ranarum</name>
    <dbReference type="NCBI Taxonomy" id="34480"/>
    <lineage>
        <taxon>Eukaryota</taxon>
        <taxon>Fungi</taxon>
        <taxon>Fungi incertae sedis</taxon>
        <taxon>Zoopagomycota</taxon>
        <taxon>Entomophthoromycotina</taxon>
        <taxon>Basidiobolomycetes</taxon>
        <taxon>Basidiobolales</taxon>
        <taxon>Basidiobolaceae</taxon>
        <taxon>Basidiobolus</taxon>
    </lineage>
</organism>
<keyword evidence="2" id="KW-1185">Reference proteome</keyword>
<dbReference type="InterPro" id="IPR029058">
    <property type="entry name" value="AB_hydrolase_fold"/>
</dbReference>
<dbReference type="SUPFAM" id="SSF53474">
    <property type="entry name" value="alpha/beta-Hydrolases"/>
    <property type="match status" value="1"/>
</dbReference>
<reference evidence="1 2" key="1">
    <citation type="submission" date="2023-04" db="EMBL/GenBank/DDBJ databases">
        <title>Genome of Basidiobolus ranarum AG-B5.</title>
        <authorList>
            <person name="Stajich J.E."/>
            <person name="Carter-House D."/>
            <person name="Gryganskyi A."/>
        </authorList>
    </citation>
    <scope>NUCLEOTIDE SEQUENCE [LARGE SCALE GENOMIC DNA]</scope>
    <source>
        <strain evidence="1 2">AG-B5</strain>
    </source>
</reference>
<dbReference type="Proteomes" id="UP001479436">
    <property type="component" value="Unassembled WGS sequence"/>
</dbReference>
<protein>
    <recommendedName>
        <fullName evidence="3">AB hydrolase-1 domain-containing protein</fullName>
    </recommendedName>
</protein>
<dbReference type="EMBL" id="JASJQH010001541">
    <property type="protein sequence ID" value="KAK9761142.1"/>
    <property type="molecule type" value="Genomic_DNA"/>
</dbReference>
<name>A0ABR2WI09_9FUNG</name>